<accession>A0A177E6R9</accession>
<dbReference type="PANTHER" id="PTHR11002:SF76">
    <property type="entry name" value="CARBONIC ANHYDRASE"/>
    <property type="match status" value="1"/>
</dbReference>
<evidence type="ECO:0000256" key="7">
    <source>
        <dbReference type="PIRSR" id="PIRSR601765-1"/>
    </source>
</evidence>
<comment type="cofactor">
    <cofactor evidence="7">
        <name>Zn(2+)</name>
        <dbReference type="ChEBI" id="CHEBI:29105"/>
    </cofactor>
    <text evidence="7">Binds 1 zinc ion per subunit.</text>
</comment>
<dbReference type="RefSeq" id="WP_068543456.1">
    <property type="nucleotide sequence ID" value="NZ_LSFI01000051.1"/>
</dbReference>
<gene>
    <name evidence="9" type="ORF">TH606_09810</name>
</gene>
<dbReference type="GO" id="GO:0004089">
    <property type="term" value="F:carbonate dehydratase activity"/>
    <property type="evidence" value="ECO:0007669"/>
    <property type="project" value="UniProtKB-EC"/>
</dbReference>
<feature type="binding site" evidence="7">
    <location>
        <position position="127"/>
    </location>
    <ligand>
        <name>Zn(2+)</name>
        <dbReference type="ChEBI" id="CHEBI:29105"/>
    </ligand>
</feature>
<dbReference type="EC" id="4.2.1.1" evidence="2"/>
<dbReference type="Gene3D" id="3.40.1050.10">
    <property type="entry name" value="Carbonic anhydrase"/>
    <property type="match status" value="1"/>
</dbReference>
<evidence type="ECO:0000256" key="1">
    <source>
        <dbReference type="ARBA" id="ARBA00006217"/>
    </source>
</evidence>
<evidence type="ECO:0000313" key="9">
    <source>
        <dbReference type="EMBL" id="OAG26912.1"/>
    </source>
</evidence>
<evidence type="ECO:0000256" key="6">
    <source>
        <dbReference type="ARBA" id="ARBA00048348"/>
    </source>
</evidence>
<feature type="chain" id="PRO_5008060187" description="carbonic anhydrase" evidence="8">
    <location>
        <begin position="25"/>
        <end position="252"/>
    </location>
</feature>
<comment type="catalytic activity">
    <reaction evidence="6">
        <text>hydrogencarbonate + H(+) = CO2 + H2O</text>
        <dbReference type="Rhea" id="RHEA:10748"/>
        <dbReference type="ChEBI" id="CHEBI:15377"/>
        <dbReference type="ChEBI" id="CHEBI:15378"/>
        <dbReference type="ChEBI" id="CHEBI:16526"/>
        <dbReference type="ChEBI" id="CHEBI:17544"/>
        <dbReference type="EC" id="4.2.1.1"/>
    </reaction>
</comment>
<organism evidence="9 10">
    <name type="scientific">Thermodesulfatator autotrophicus</name>
    <dbReference type="NCBI Taxonomy" id="1795632"/>
    <lineage>
        <taxon>Bacteria</taxon>
        <taxon>Pseudomonadati</taxon>
        <taxon>Thermodesulfobacteriota</taxon>
        <taxon>Thermodesulfobacteria</taxon>
        <taxon>Thermodesulfobacteriales</taxon>
        <taxon>Thermodesulfatatoraceae</taxon>
        <taxon>Thermodesulfatator</taxon>
    </lineage>
</organism>
<evidence type="ECO:0000256" key="2">
    <source>
        <dbReference type="ARBA" id="ARBA00012925"/>
    </source>
</evidence>
<dbReference type="SUPFAM" id="SSF53056">
    <property type="entry name" value="beta-carbonic anhydrase, cab"/>
    <property type="match status" value="1"/>
</dbReference>
<comment type="similarity">
    <text evidence="1">Belongs to the beta-class carbonic anhydrase family.</text>
</comment>
<dbReference type="AlphaFoldDB" id="A0A177E6R9"/>
<name>A0A177E6R9_9BACT</name>
<dbReference type="SMART" id="SM00947">
    <property type="entry name" value="Pro_CA"/>
    <property type="match status" value="1"/>
</dbReference>
<feature type="binding site" evidence="7">
    <location>
        <position position="124"/>
    </location>
    <ligand>
        <name>Zn(2+)</name>
        <dbReference type="ChEBI" id="CHEBI:29105"/>
    </ligand>
</feature>
<dbReference type="EMBL" id="LSFI01000051">
    <property type="protein sequence ID" value="OAG26912.1"/>
    <property type="molecule type" value="Genomic_DNA"/>
</dbReference>
<evidence type="ECO:0000256" key="5">
    <source>
        <dbReference type="ARBA" id="ARBA00023239"/>
    </source>
</evidence>
<feature type="binding site" evidence="7">
    <location>
        <position position="72"/>
    </location>
    <ligand>
        <name>Zn(2+)</name>
        <dbReference type="ChEBI" id="CHEBI:29105"/>
    </ligand>
</feature>
<dbReference type="Pfam" id="PF00484">
    <property type="entry name" value="Pro_CA"/>
    <property type="match status" value="1"/>
</dbReference>
<dbReference type="OrthoDB" id="9792260at2"/>
<dbReference type="InterPro" id="IPR001765">
    <property type="entry name" value="Carbonic_anhydrase"/>
</dbReference>
<comment type="caution">
    <text evidence="9">The sequence shown here is derived from an EMBL/GenBank/DDBJ whole genome shotgun (WGS) entry which is preliminary data.</text>
</comment>
<evidence type="ECO:0000256" key="4">
    <source>
        <dbReference type="ARBA" id="ARBA00022833"/>
    </source>
</evidence>
<evidence type="ECO:0000256" key="8">
    <source>
        <dbReference type="SAM" id="SignalP"/>
    </source>
</evidence>
<protein>
    <recommendedName>
        <fullName evidence="2">carbonic anhydrase</fullName>
        <ecNumber evidence="2">4.2.1.1</ecNumber>
    </recommendedName>
</protein>
<keyword evidence="3 7" id="KW-0479">Metal-binding</keyword>
<dbReference type="GO" id="GO:0008270">
    <property type="term" value="F:zinc ion binding"/>
    <property type="evidence" value="ECO:0007669"/>
    <property type="project" value="InterPro"/>
</dbReference>
<feature type="signal peptide" evidence="8">
    <location>
        <begin position="1"/>
        <end position="24"/>
    </location>
</feature>
<keyword evidence="5" id="KW-0456">Lyase</keyword>
<dbReference type="Proteomes" id="UP000076964">
    <property type="component" value="Unassembled WGS sequence"/>
</dbReference>
<proteinExistence type="inferred from homology"/>
<keyword evidence="10" id="KW-1185">Reference proteome</keyword>
<sequence length="252" mass="28644">MRKTGKFIMLFIFSFLCLTSLVFASSYTDNIDPAEALKRVVEGNNQFVKSHNYNYFEPYQTSQHPFITMITCSDARVHSNVLLNDPIDKIFVIRNIGNQLVVSKGSIDYGILHLHTPILLIFGHTHCGAVKAAMGDYSNETEGIRNELDHLHLPLSKDDKKGSLESRWLKNVENNVDWQVMQAMAFYPDLVNRGKLVVVGAVYDFINAYGKGYGRMVIININGEKSPEKIKNHPVVKKLSKELKNLIIRSYH</sequence>
<reference evidence="9 10" key="1">
    <citation type="submission" date="2016-02" db="EMBL/GenBank/DDBJ databases">
        <title>Draft genome sequence of Thermodesulfatator sp. S606.</title>
        <authorList>
            <person name="Lai Q."/>
            <person name="Cao J."/>
            <person name="Dupont S."/>
            <person name="Shao Z."/>
            <person name="Jebbar M."/>
            <person name="Alain K."/>
        </authorList>
    </citation>
    <scope>NUCLEOTIDE SEQUENCE [LARGE SCALE GENOMIC DNA]</scope>
    <source>
        <strain evidence="9 10">S606</strain>
    </source>
</reference>
<keyword evidence="4 7" id="KW-0862">Zinc</keyword>
<evidence type="ECO:0000256" key="3">
    <source>
        <dbReference type="ARBA" id="ARBA00022723"/>
    </source>
</evidence>
<keyword evidence="8" id="KW-0732">Signal</keyword>
<dbReference type="PANTHER" id="PTHR11002">
    <property type="entry name" value="CARBONIC ANHYDRASE"/>
    <property type="match status" value="1"/>
</dbReference>
<dbReference type="InterPro" id="IPR036874">
    <property type="entry name" value="Carbonic_anhydrase_sf"/>
</dbReference>
<evidence type="ECO:0000313" key="10">
    <source>
        <dbReference type="Proteomes" id="UP000076964"/>
    </source>
</evidence>
<feature type="binding site" evidence="7">
    <location>
        <position position="74"/>
    </location>
    <ligand>
        <name>Zn(2+)</name>
        <dbReference type="ChEBI" id="CHEBI:29105"/>
    </ligand>
</feature>